<dbReference type="InterPro" id="IPR023157">
    <property type="entry name" value="AGR-C-984p-like_sf"/>
</dbReference>
<keyword evidence="2" id="KW-1185">Reference proteome</keyword>
<dbReference type="SUPFAM" id="SSF158837">
    <property type="entry name" value="AGR C 984p-like"/>
    <property type="match status" value="1"/>
</dbReference>
<gene>
    <name evidence="1" type="ORF">KB874_05905</name>
</gene>
<name>A0A8J8B7F6_9RHOB</name>
<dbReference type="InterPro" id="IPR010626">
    <property type="entry name" value="DUF1217"/>
</dbReference>
<dbReference type="Gene3D" id="1.10.3700.10">
    <property type="entry name" value="AGR C 984p-like"/>
    <property type="match status" value="1"/>
</dbReference>
<dbReference type="EMBL" id="JAGTUU010000002">
    <property type="protein sequence ID" value="MBS0123664.1"/>
    <property type="molecule type" value="Genomic_DNA"/>
</dbReference>
<dbReference type="RefSeq" id="WP_212535630.1">
    <property type="nucleotide sequence ID" value="NZ_JAGTUU010000002.1"/>
</dbReference>
<sequence length="271" mass="30062">MTFRPIVVGTGLVAWQFLKTTQGNQKEVFDKSPQLARDTDYFAAKIAEVTTAEQLVSDRRLLRVALGAFGLQDDINNRAFIQKILAEGTTDREALANKLTDDRYKALAKAFQFDNPIAPRTQRTAFPAEIIDRFRAQEFEIAVGEQDDALRLALNLQRSLPEVAEGEGGDDAKWFRVMGTPPLRSVFETALGLPKGFGQLDIDQQLGVFRDKMQSRFGVKEVRDIASDPAILEKVVQTYLLQTEVQQFSQASSGAVALSLLQAIPRTSLLG</sequence>
<dbReference type="Pfam" id="PF06748">
    <property type="entry name" value="DUF1217"/>
    <property type="match status" value="1"/>
</dbReference>
<organism evidence="1 2">
    <name type="scientific">Thetidibacter halocola</name>
    <dbReference type="NCBI Taxonomy" id="2827239"/>
    <lineage>
        <taxon>Bacteria</taxon>
        <taxon>Pseudomonadati</taxon>
        <taxon>Pseudomonadota</taxon>
        <taxon>Alphaproteobacteria</taxon>
        <taxon>Rhodobacterales</taxon>
        <taxon>Roseobacteraceae</taxon>
        <taxon>Thetidibacter</taxon>
    </lineage>
</organism>
<evidence type="ECO:0000313" key="2">
    <source>
        <dbReference type="Proteomes" id="UP000681356"/>
    </source>
</evidence>
<proteinExistence type="predicted"/>
<evidence type="ECO:0000313" key="1">
    <source>
        <dbReference type="EMBL" id="MBS0123664.1"/>
    </source>
</evidence>
<dbReference type="Proteomes" id="UP000681356">
    <property type="component" value="Unassembled WGS sequence"/>
</dbReference>
<comment type="caution">
    <text evidence="1">The sequence shown here is derived from an EMBL/GenBank/DDBJ whole genome shotgun (WGS) entry which is preliminary data.</text>
</comment>
<dbReference type="AlphaFoldDB" id="A0A8J8B7F6"/>
<reference evidence="1" key="1">
    <citation type="submission" date="2021-04" db="EMBL/GenBank/DDBJ databases">
        <authorList>
            <person name="Yoon J."/>
        </authorList>
    </citation>
    <scope>NUCLEOTIDE SEQUENCE</scope>
    <source>
        <strain evidence="1">KMU-90</strain>
    </source>
</reference>
<protein>
    <submittedName>
        <fullName evidence="1">DUF1217 domain-containing protein</fullName>
    </submittedName>
</protein>
<accession>A0A8J8B7F6</accession>